<name>Q5ZIA7_CHICK</name>
<evidence type="ECO:0000313" key="1">
    <source>
        <dbReference type="EMBL" id="CAG32536.1"/>
    </source>
</evidence>
<gene>
    <name evidence="1" type="ORF">RCJMB04_28k16</name>
</gene>
<proteinExistence type="evidence at transcript level"/>
<organism evidence="1">
    <name type="scientific">Gallus gallus</name>
    <name type="common">Chicken</name>
    <dbReference type="NCBI Taxonomy" id="9031"/>
    <lineage>
        <taxon>Eukaryota</taxon>
        <taxon>Metazoa</taxon>
        <taxon>Chordata</taxon>
        <taxon>Craniata</taxon>
        <taxon>Vertebrata</taxon>
        <taxon>Euteleostomi</taxon>
        <taxon>Archelosauria</taxon>
        <taxon>Archosauria</taxon>
        <taxon>Dinosauria</taxon>
        <taxon>Saurischia</taxon>
        <taxon>Theropoda</taxon>
        <taxon>Coelurosauria</taxon>
        <taxon>Aves</taxon>
        <taxon>Neognathae</taxon>
        <taxon>Galloanserae</taxon>
        <taxon>Galliformes</taxon>
        <taxon>Phasianidae</taxon>
        <taxon>Phasianinae</taxon>
        <taxon>Gallus</taxon>
    </lineage>
</organism>
<dbReference type="AlphaFoldDB" id="Q5ZIA7"/>
<sequence>MSILMKEQLMLLGNLMKKEPSLYYSSLKKVTCRMYRTKAHFYVEL</sequence>
<dbReference type="EMBL" id="AJ720877">
    <property type="protein sequence ID" value="CAG32536.1"/>
    <property type="molecule type" value="mRNA"/>
</dbReference>
<reference evidence="1" key="1">
    <citation type="journal article" date="2005" name="Genome Biol.">
        <title>Full-length cDNAs from chicken bursal lymphocytes to facilitate gene function analysis.</title>
        <authorList>
            <person name="Caldwell R.B."/>
            <person name="Kierzek A.M."/>
            <person name="Arakawa H."/>
            <person name="Bezzubov Y."/>
            <person name="Zaim J."/>
            <person name="Fiedler P."/>
            <person name="Kutter S."/>
            <person name="Blagodatski A."/>
            <person name="Kostovska D."/>
            <person name="Koter M."/>
            <person name="Plachy J."/>
            <person name="Carninci P."/>
            <person name="Hayashizaki Y."/>
            <person name="Buerstedde J.M."/>
        </authorList>
    </citation>
    <scope>NUCLEOTIDE SEQUENCE</scope>
    <source>
        <strain evidence="1">CB</strain>
        <tissue evidence="1">Bursa</tissue>
    </source>
</reference>
<accession>Q5ZIA7</accession>
<protein>
    <submittedName>
        <fullName evidence="1">Uncharacterized protein</fullName>
    </submittedName>
</protein>